<evidence type="ECO:0000256" key="2">
    <source>
        <dbReference type="ARBA" id="ARBA00022741"/>
    </source>
</evidence>
<evidence type="ECO:0000256" key="8">
    <source>
        <dbReference type="SAM" id="Coils"/>
    </source>
</evidence>
<comment type="caution">
    <text evidence="7">Lacks conserved residue(s) required for the propagation of feature annotation.</text>
</comment>
<dbReference type="Proteomes" id="UP001519460">
    <property type="component" value="Unassembled WGS sequence"/>
</dbReference>
<dbReference type="InterPro" id="IPR001752">
    <property type="entry name" value="Kinesin_motor_dom"/>
</dbReference>
<dbReference type="InterPro" id="IPR044986">
    <property type="entry name" value="KIF15/KIN-12"/>
</dbReference>
<keyword evidence="12" id="KW-1185">Reference proteome</keyword>
<dbReference type="PANTHER" id="PTHR37739:SF8">
    <property type="entry name" value="KINESIN-LIKE PROTEIN KIN-12D"/>
    <property type="match status" value="1"/>
</dbReference>
<comment type="similarity">
    <text evidence="6">Belongs to the TRAFAC class myosin-kinesin ATPase superfamily. Kinesin family. KIN-12 subfamily.</text>
</comment>
<dbReference type="FunFam" id="3.40.850.10:FF:000286">
    <property type="entry name" value="Uncharacterized protein"/>
    <property type="match status" value="1"/>
</dbReference>
<evidence type="ECO:0000313" key="12">
    <source>
        <dbReference type="Proteomes" id="UP001519460"/>
    </source>
</evidence>
<dbReference type="Gene3D" id="3.40.850.10">
    <property type="entry name" value="Kinesin motor domain"/>
    <property type="match status" value="2"/>
</dbReference>
<dbReference type="InterPro" id="IPR036961">
    <property type="entry name" value="Kinesin_motor_dom_sf"/>
</dbReference>
<evidence type="ECO:0000256" key="1">
    <source>
        <dbReference type="ARBA" id="ARBA00022701"/>
    </source>
</evidence>
<dbReference type="PROSITE" id="PS50067">
    <property type="entry name" value="KINESIN_MOTOR_2"/>
    <property type="match status" value="1"/>
</dbReference>
<feature type="coiled-coil region" evidence="8">
    <location>
        <begin position="598"/>
        <end position="671"/>
    </location>
</feature>
<dbReference type="PRINTS" id="PR00380">
    <property type="entry name" value="KINESINHEAVY"/>
</dbReference>
<dbReference type="AlphaFoldDB" id="A0ABD0K2T5"/>
<feature type="compositionally biased region" description="Polar residues" evidence="9">
    <location>
        <begin position="456"/>
        <end position="468"/>
    </location>
</feature>
<feature type="domain" description="Kinesin motor" evidence="10">
    <location>
        <begin position="1"/>
        <end position="244"/>
    </location>
</feature>
<keyword evidence="1" id="KW-0493">Microtubule</keyword>
<evidence type="ECO:0000256" key="9">
    <source>
        <dbReference type="SAM" id="MobiDB-lite"/>
    </source>
</evidence>
<feature type="region of interest" description="Disordered" evidence="9">
    <location>
        <begin position="447"/>
        <end position="468"/>
    </location>
</feature>
<feature type="compositionally biased region" description="Basic and acidic residues" evidence="9">
    <location>
        <begin position="901"/>
        <end position="920"/>
    </location>
</feature>
<feature type="region of interest" description="Disordered" evidence="9">
    <location>
        <begin position="901"/>
        <end position="925"/>
    </location>
</feature>
<protein>
    <recommendedName>
        <fullName evidence="10">Kinesin motor domain-containing protein</fullName>
    </recommendedName>
</protein>
<sequence length="1124" mass="127091">MFVCFVTSEGDAIKVFLRVRPPDTASSTLPCSTTALDVDTTKNSVTLLAKPDPKVFTFDSVADASSTQHGERKQFLCKCSFLEIYQEQVYDLLDPAAANLLLRENIKKGVFVDGLMEQVVATPNEAYQEEKNGVTNVRQSQLNLVDLAGSERQKDTNTVGIRLKEAGKINKSLSVLGNVIMSLVDIAHGRTRHVPYRDSKLTFLLRDSLGGNARTSIVACVHPDARCFGETLSTLNFAKRAKMIKNKAVINEDSQGNVAHLQAEIKRLKDMLVQFQASNLPPALSSAVVPTNTTSVGQALPTVDVHEYRQKFLEAMLFREKAEQEKEVLRQRISGLEDEGKKKDRMLQSSRMVIKFRENRISMLEKNLKTAGTEPLAESVNNKVEEDIAAMKQQMEQYPQVSRLDHELHNLRAQLADARIRLSNTTATLLDANRLAQLEQAYRDLQATSRRDSGVVSPSSTGERSSVISTQKLREKMEALEDENQKLKKQLTEERQAWETKEAGLQAELTATNKMNKDLERVLEANHLKHRIERDALTNLHCHTLKVMTTPTRTAYDLRNRTVVVGEWKEKGDGLDTTIEMEEGMEDICQEAPPQESNNSLQERLNEYEADMLRLQQQVGQLDLKNASLTEMLAKERSDSSESQEQHERCLRELRDQVDTLTADLTYAREESRDLKILLQSSDRELKQERDKIKSNSNANDQKMNALETQAQSMLETVSLELEEAAKDKEQVTELLDTQRLEVAFLEERSAKLEAALQLETTAHHTTTAKLQVTPTAHHTTTAKLQVTPTAHHTTTAKLQVTPTAHHTTTAKLQVTPTAHHTTTAKLQVTPTAHHTTTAKLQVTPTAHHTTTAKLQVTPTTTTTTTAKLQVTPTAHHTTTAKLQVTPTTHHTTTAKLQEAERRLEKERENQEQRLGKQQEENMAEVSSLRQSLDEMSKERDEIQNRLEATLAELTASKTTITELRRDVADSQDLKSKLTAMEDEQEVVKEQAQSRTTELANLQELCESLQKQLGTKDEEINKMSVEVEMLREDLNYYQEQNEKMVHECEQQDSVRHKLETVQKEKDVLTEEITRIKQELSEREGRLQQITQHLEQARCQQGQPGSPEKNVEQNLYPFFVAFIRR</sequence>
<dbReference type="Pfam" id="PF00225">
    <property type="entry name" value="Kinesin"/>
    <property type="match status" value="2"/>
</dbReference>
<dbReference type="PROSITE" id="PS00411">
    <property type="entry name" value="KINESIN_MOTOR_1"/>
    <property type="match status" value="1"/>
</dbReference>
<dbReference type="SMART" id="SM00129">
    <property type="entry name" value="KISc"/>
    <property type="match status" value="1"/>
</dbReference>
<dbReference type="SUPFAM" id="SSF52540">
    <property type="entry name" value="P-loop containing nucleoside triphosphate hydrolases"/>
    <property type="match status" value="1"/>
</dbReference>
<evidence type="ECO:0000256" key="7">
    <source>
        <dbReference type="PROSITE-ProRule" id="PRU00283"/>
    </source>
</evidence>
<evidence type="ECO:0000313" key="11">
    <source>
        <dbReference type="EMBL" id="KAK7481717.1"/>
    </source>
</evidence>
<accession>A0ABD0K2T5</accession>
<evidence type="ECO:0000256" key="3">
    <source>
        <dbReference type="ARBA" id="ARBA00022840"/>
    </source>
</evidence>
<feature type="coiled-coil region" evidence="8">
    <location>
        <begin position="251"/>
        <end position="278"/>
    </location>
</feature>
<feature type="coiled-coil region" evidence="8">
    <location>
        <begin position="401"/>
        <end position="428"/>
    </location>
</feature>
<evidence type="ECO:0000259" key="10">
    <source>
        <dbReference type="PROSITE" id="PS50067"/>
    </source>
</evidence>
<evidence type="ECO:0000256" key="4">
    <source>
        <dbReference type="ARBA" id="ARBA00023054"/>
    </source>
</evidence>
<dbReference type="PANTHER" id="PTHR37739">
    <property type="entry name" value="KINESIN-LIKE PROTEIN KIN-12D"/>
    <property type="match status" value="1"/>
</dbReference>
<keyword evidence="4 8" id="KW-0175">Coiled coil</keyword>
<dbReference type="EMBL" id="JACVVK020000258">
    <property type="protein sequence ID" value="KAK7481717.1"/>
    <property type="molecule type" value="Genomic_DNA"/>
</dbReference>
<reference evidence="11 12" key="1">
    <citation type="journal article" date="2023" name="Sci. Data">
        <title>Genome assembly of the Korean intertidal mud-creeper Batillaria attramentaria.</title>
        <authorList>
            <person name="Patra A.K."/>
            <person name="Ho P.T."/>
            <person name="Jun S."/>
            <person name="Lee S.J."/>
            <person name="Kim Y."/>
            <person name="Won Y.J."/>
        </authorList>
    </citation>
    <scope>NUCLEOTIDE SEQUENCE [LARGE SCALE GENOMIC DNA]</scope>
    <source>
        <strain evidence="11">Wonlab-2016</strain>
    </source>
</reference>
<evidence type="ECO:0000256" key="6">
    <source>
        <dbReference type="ARBA" id="ARBA00034488"/>
    </source>
</evidence>
<keyword evidence="2" id="KW-0547">Nucleotide-binding</keyword>
<evidence type="ECO:0000256" key="5">
    <source>
        <dbReference type="ARBA" id="ARBA00023175"/>
    </source>
</evidence>
<gene>
    <name evidence="11" type="ORF">BaRGS_00027090</name>
</gene>
<feature type="coiled-coil region" evidence="8">
    <location>
        <begin position="715"/>
        <end position="756"/>
    </location>
</feature>
<organism evidence="11 12">
    <name type="scientific">Batillaria attramentaria</name>
    <dbReference type="NCBI Taxonomy" id="370345"/>
    <lineage>
        <taxon>Eukaryota</taxon>
        <taxon>Metazoa</taxon>
        <taxon>Spiralia</taxon>
        <taxon>Lophotrochozoa</taxon>
        <taxon>Mollusca</taxon>
        <taxon>Gastropoda</taxon>
        <taxon>Caenogastropoda</taxon>
        <taxon>Sorbeoconcha</taxon>
        <taxon>Cerithioidea</taxon>
        <taxon>Batillariidae</taxon>
        <taxon>Batillaria</taxon>
    </lineage>
</organism>
<dbReference type="GO" id="GO:0005874">
    <property type="term" value="C:microtubule"/>
    <property type="evidence" value="ECO:0007669"/>
    <property type="project" value="UniProtKB-KW"/>
</dbReference>
<comment type="caution">
    <text evidence="11">The sequence shown here is derived from an EMBL/GenBank/DDBJ whole genome shotgun (WGS) entry which is preliminary data.</text>
</comment>
<dbReference type="GO" id="GO:0005524">
    <property type="term" value="F:ATP binding"/>
    <property type="evidence" value="ECO:0007669"/>
    <property type="project" value="UniProtKB-KW"/>
</dbReference>
<proteinExistence type="inferred from homology"/>
<name>A0ABD0K2T5_9CAEN</name>
<feature type="coiled-coil region" evidence="8">
    <location>
        <begin position="470"/>
        <end position="508"/>
    </location>
</feature>
<dbReference type="InterPro" id="IPR019821">
    <property type="entry name" value="Kinesin_motor_CS"/>
</dbReference>
<keyword evidence="5" id="KW-0505">Motor protein</keyword>
<keyword evidence="3" id="KW-0067">ATP-binding</keyword>
<dbReference type="InterPro" id="IPR027417">
    <property type="entry name" value="P-loop_NTPase"/>
</dbReference>